<proteinExistence type="predicted"/>
<dbReference type="KEGG" id="lse:F1C12_09505"/>
<evidence type="ECO:0000313" key="2">
    <source>
        <dbReference type="Proteomes" id="UP000515511"/>
    </source>
</evidence>
<dbReference type="Gene3D" id="3.40.630.30">
    <property type="match status" value="1"/>
</dbReference>
<protein>
    <recommendedName>
        <fullName evidence="3">GNAT family N-acetyltransferase</fullName>
    </recommendedName>
</protein>
<dbReference type="RefSeq" id="WP_185278501.1">
    <property type="nucleotide sequence ID" value="NZ_CP043641.1"/>
</dbReference>
<gene>
    <name evidence="1" type="ORF">F1C12_09505</name>
</gene>
<dbReference type="EMBL" id="CP043641">
    <property type="protein sequence ID" value="QNE35340.1"/>
    <property type="molecule type" value="Genomic_DNA"/>
</dbReference>
<accession>A0A7G6YA25</accession>
<evidence type="ECO:0000313" key="1">
    <source>
        <dbReference type="EMBL" id="QNE35340.1"/>
    </source>
</evidence>
<organism evidence="1 2">
    <name type="scientific">Leifsonia shinshuensis</name>
    <dbReference type="NCBI Taxonomy" id="150026"/>
    <lineage>
        <taxon>Bacteria</taxon>
        <taxon>Bacillati</taxon>
        <taxon>Actinomycetota</taxon>
        <taxon>Actinomycetes</taxon>
        <taxon>Micrococcales</taxon>
        <taxon>Microbacteriaceae</taxon>
        <taxon>Leifsonia</taxon>
    </lineage>
</organism>
<reference evidence="2" key="1">
    <citation type="submission" date="2019-09" db="EMBL/GenBank/DDBJ databases">
        <title>Antimicrobial potential of Antarctic Bacteria.</title>
        <authorList>
            <person name="Benaud N."/>
            <person name="Edwards R.J."/>
            <person name="Ferrari B.C."/>
        </authorList>
    </citation>
    <scope>NUCLEOTIDE SEQUENCE [LARGE SCALE GENOMIC DNA]</scope>
    <source>
        <strain evidence="2">INR9</strain>
    </source>
</reference>
<dbReference type="Proteomes" id="UP000515511">
    <property type="component" value="Chromosome"/>
</dbReference>
<dbReference type="AlphaFoldDB" id="A0A7G6YA25"/>
<sequence length="178" mass="20164">MTEWVSASREDRRLLNEFVCQPELPPVAVVKKWRRPESAPWLKTVEGMVRDLRPPLRRPDCAILAKSGNENAIEAIFVLELETKRVAGVGTRLALSLAARHLGSRGAGWGDRILEEFTHECRLVIRERGEANALAVASVHVRNEPMRSLLNRNGWREDRGDVGQQYTQWSLAIFARTS</sequence>
<name>A0A7G6YA25_9MICO</name>
<evidence type="ECO:0008006" key="3">
    <source>
        <dbReference type="Google" id="ProtNLM"/>
    </source>
</evidence>